<evidence type="ECO:0000313" key="3">
    <source>
        <dbReference type="Proteomes" id="UP001056756"/>
    </source>
</evidence>
<dbReference type="EMBL" id="CP097899">
    <property type="protein sequence ID" value="URN96385.1"/>
    <property type="molecule type" value="Genomic_DNA"/>
</dbReference>
<feature type="transmembrane region" description="Helical" evidence="1">
    <location>
        <begin position="39"/>
        <end position="58"/>
    </location>
</feature>
<dbReference type="Pfam" id="PF05437">
    <property type="entry name" value="AzlD"/>
    <property type="match status" value="1"/>
</dbReference>
<gene>
    <name evidence="2" type="ORF">NAG76_09275</name>
</gene>
<proteinExistence type="predicted"/>
<evidence type="ECO:0000313" key="2">
    <source>
        <dbReference type="EMBL" id="URN96385.1"/>
    </source>
</evidence>
<accession>A0A9J6ZL18</accession>
<keyword evidence="1" id="KW-0812">Transmembrane</keyword>
<feature type="transmembrane region" description="Helical" evidence="1">
    <location>
        <begin position="64"/>
        <end position="83"/>
    </location>
</feature>
<protein>
    <submittedName>
        <fullName evidence="2">AzlD domain-containing protein</fullName>
    </submittedName>
</protein>
<organism evidence="2 3">
    <name type="scientific">Candidatus Pristimantibacillus lignocellulolyticus</name>
    <dbReference type="NCBI Taxonomy" id="2994561"/>
    <lineage>
        <taxon>Bacteria</taxon>
        <taxon>Bacillati</taxon>
        <taxon>Bacillota</taxon>
        <taxon>Bacilli</taxon>
        <taxon>Bacillales</taxon>
        <taxon>Paenibacillaceae</taxon>
        <taxon>Candidatus Pristimantibacillus</taxon>
    </lineage>
</organism>
<sequence length="108" mass="12070">MSTTFLWIVIGCAIVTWIPRIVPFILVKKVELPEVIMKWLSYIPICILTALIVEHVWIVDGTGISAISIDLPFIYALLPTVIVAIWSRSLSLTVLIGVIAMALVRYFS</sequence>
<keyword evidence="1" id="KW-0472">Membrane</keyword>
<evidence type="ECO:0000256" key="1">
    <source>
        <dbReference type="SAM" id="Phobius"/>
    </source>
</evidence>
<name>A0A9J6ZL18_9BACL</name>
<dbReference type="KEGG" id="plig:NAG76_09275"/>
<dbReference type="AlphaFoldDB" id="A0A9J6ZL18"/>
<dbReference type="Proteomes" id="UP001056756">
    <property type="component" value="Chromosome"/>
</dbReference>
<feature type="transmembrane region" description="Helical" evidence="1">
    <location>
        <begin position="6"/>
        <end position="27"/>
    </location>
</feature>
<dbReference type="InterPro" id="IPR008407">
    <property type="entry name" value="Brnchd-chn_aa_trnsp_AzlD"/>
</dbReference>
<reference evidence="2" key="1">
    <citation type="submission" date="2022-05" db="EMBL/GenBank/DDBJ databases">
        <title>Novel bacterial taxa in a minimal lignocellulolytic consortium and its capacity to transform plastics disclosed by genome-resolved metagenomics.</title>
        <authorList>
            <person name="Rodriguez C.A.D."/>
            <person name="Diaz-Garcia L."/>
            <person name="Herrera K."/>
            <person name="Tarazona N.A."/>
            <person name="Sproer C."/>
            <person name="Overmann J."/>
            <person name="Jimenez D.J."/>
        </authorList>
    </citation>
    <scope>NUCLEOTIDE SEQUENCE</scope>
    <source>
        <strain evidence="2">MAG5</strain>
    </source>
</reference>
<feature type="transmembrane region" description="Helical" evidence="1">
    <location>
        <begin position="90"/>
        <end position="107"/>
    </location>
</feature>
<keyword evidence="1" id="KW-1133">Transmembrane helix</keyword>